<protein>
    <submittedName>
        <fullName evidence="1">Uncharacterized protein</fullName>
    </submittedName>
</protein>
<dbReference type="AlphaFoldDB" id="A0AAW0GKX7"/>
<evidence type="ECO:0000313" key="1">
    <source>
        <dbReference type="EMBL" id="KAK7693885.1"/>
    </source>
</evidence>
<sequence length="72" mass="7743">MQNLINSTALVPGNRALWSLWISVDILHTLPRYPPLETRLTAPEAAPDATERGALQLSVQLAILGSISPVAI</sequence>
<comment type="caution">
    <text evidence="1">The sequence shown here is derived from an EMBL/GenBank/DDBJ whole genome shotgun (WGS) entry which is preliminary data.</text>
</comment>
<evidence type="ECO:0000313" key="2">
    <source>
        <dbReference type="Proteomes" id="UP001385951"/>
    </source>
</evidence>
<keyword evidence="2" id="KW-1185">Reference proteome</keyword>
<dbReference type="Proteomes" id="UP001385951">
    <property type="component" value="Unassembled WGS sequence"/>
</dbReference>
<gene>
    <name evidence="1" type="ORF">QCA50_003458</name>
</gene>
<reference evidence="1 2" key="1">
    <citation type="submission" date="2022-09" db="EMBL/GenBank/DDBJ databases">
        <authorList>
            <person name="Palmer J.M."/>
        </authorList>
    </citation>
    <scope>NUCLEOTIDE SEQUENCE [LARGE SCALE GENOMIC DNA]</scope>
    <source>
        <strain evidence="1 2">DSM 7382</strain>
    </source>
</reference>
<proteinExistence type="predicted"/>
<organism evidence="1 2">
    <name type="scientific">Cerrena zonata</name>
    <dbReference type="NCBI Taxonomy" id="2478898"/>
    <lineage>
        <taxon>Eukaryota</taxon>
        <taxon>Fungi</taxon>
        <taxon>Dikarya</taxon>
        <taxon>Basidiomycota</taxon>
        <taxon>Agaricomycotina</taxon>
        <taxon>Agaricomycetes</taxon>
        <taxon>Polyporales</taxon>
        <taxon>Cerrenaceae</taxon>
        <taxon>Cerrena</taxon>
    </lineage>
</organism>
<name>A0AAW0GKX7_9APHY</name>
<accession>A0AAW0GKX7</accession>
<dbReference type="EMBL" id="JASBNA010000003">
    <property type="protein sequence ID" value="KAK7693885.1"/>
    <property type="molecule type" value="Genomic_DNA"/>
</dbReference>